<dbReference type="AlphaFoldDB" id="A0A1H2PUD2"/>
<dbReference type="InterPro" id="IPR007210">
    <property type="entry name" value="ABC_Gly_betaine_transp_sub-bd"/>
</dbReference>
<keyword evidence="4" id="KW-1185">Reference proteome</keyword>
<evidence type="ECO:0000313" key="3">
    <source>
        <dbReference type="EMBL" id="SDV50403.1"/>
    </source>
</evidence>
<dbReference type="RefSeq" id="WP_407919440.1">
    <property type="nucleotide sequence ID" value="NZ_FNLO01000011.1"/>
</dbReference>
<proteinExistence type="predicted"/>
<dbReference type="CDD" id="cd13611">
    <property type="entry name" value="PBP2_YehZ"/>
    <property type="match status" value="1"/>
</dbReference>
<keyword evidence="1" id="KW-0732">Signal</keyword>
<protein>
    <submittedName>
        <fullName evidence="3">Osmoprotectant transport system substrate-binding protein</fullName>
    </submittedName>
</protein>
<dbReference type="SUPFAM" id="SSF53850">
    <property type="entry name" value="Periplasmic binding protein-like II"/>
    <property type="match status" value="1"/>
</dbReference>
<reference evidence="4" key="1">
    <citation type="submission" date="2016-09" db="EMBL/GenBank/DDBJ databases">
        <authorList>
            <person name="Varghese N."/>
            <person name="Submissions S."/>
        </authorList>
    </citation>
    <scope>NUCLEOTIDE SEQUENCE [LARGE SCALE GENOMIC DNA]</scope>
    <source>
        <strain evidence="4">JS23</strain>
    </source>
</reference>
<dbReference type="Gene3D" id="3.40.190.10">
    <property type="entry name" value="Periplasmic binding protein-like II"/>
    <property type="match status" value="1"/>
</dbReference>
<dbReference type="EMBL" id="FNLO01000011">
    <property type="protein sequence ID" value="SDV50403.1"/>
    <property type="molecule type" value="Genomic_DNA"/>
</dbReference>
<dbReference type="GO" id="GO:0043190">
    <property type="term" value="C:ATP-binding cassette (ABC) transporter complex"/>
    <property type="evidence" value="ECO:0007669"/>
    <property type="project" value="InterPro"/>
</dbReference>
<feature type="domain" description="ABC-type glycine betaine transport system substrate-binding" evidence="2">
    <location>
        <begin position="41"/>
        <end position="308"/>
    </location>
</feature>
<dbReference type="Pfam" id="PF04069">
    <property type="entry name" value="OpuAC"/>
    <property type="match status" value="1"/>
</dbReference>
<dbReference type="Proteomes" id="UP000243719">
    <property type="component" value="Unassembled WGS sequence"/>
</dbReference>
<gene>
    <name evidence="3" type="ORF">SAMN05216551_111166</name>
</gene>
<dbReference type="STRING" id="1770053.SAMN05216551_111166"/>
<sequence>MNQAIAFLHRSRVRATLRTAARYCAGAFAALTLCATAQAEPLKVGGKNFTEQLLLSNMTAQYLRAKGYEVDLKNGLGTVVMRQALEGKQLDVVWDYTGTALIVYNRIKQKMEPKQAYEKVKALDAPRGLTWLDASPLNNTYAIAMKADRAKADDVHTLSQLAAKLGSDAKVKDYTLAVDMEFAGRPDGLRGMQKTYGFRLSRAKVRQMDPGLVYNAVRDGQAELGLVYASDGRIKGFDLVTLTDDKGFFPAYNATPVVRAEVLAAHPQLAAQLNQLAAKLSTEAMRDMNAKVDIEHQPVDKVAHAFLSAQGLL</sequence>
<evidence type="ECO:0000259" key="2">
    <source>
        <dbReference type="Pfam" id="PF04069"/>
    </source>
</evidence>
<evidence type="ECO:0000256" key="1">
    <source>
        <dbReference type="SAM" id="SignalP"/>
    </source>
</evidence>
<dbReference type="GO" id="GO:0022857">
    <property type="term" value="F:transmembrane transporter activity"/>
    <property type="evidence" value="ECO:0007669"/>
    <property type="project" value="InterPro"/>
</dbReference>
<dbReference type="Gene3D" id="3.40.190.120">
    <property type="entry name" value="Osmoprotection protein (prox), domain 2"/>
    <property type="match status" value="1"/>
</dbReference>
<feature type="chain" id="PRO_5017186719" evidence="1">
    <location>
        <begin position="40"/>
        <end position="313"/>
    </location>
</feature>
<feature type="signal peptide" evidence="1">
    <location>
        <begin position="1"/>
        <end position="39"/>
    </location>
</feature>
<name>A0A1H2PUD2_9BURK</name>
<evidence type="ECO:0000313" key="4">
    <source>
        <dbReference type="Proteomes" id="UP000243719"/>
    </source>
</evidence>
<accession>A0A1H2PUD2</accession>
<organism evidence="3 4">
    <name type="scientific">Chitinasiproducens palmae</name>
    <dbReference type="NCBI Taxonomy" id="1770053"/>
    <lineage>
        <taxon>Bacteria</taxon>
        <taxon>Pseudomonadati</taxon>
        <taxon>Pseudomonadota</taxon>
        <taxon>Betaproteobacteria</taxon>
        <taxon>Burkholderiales</taxon>
        <taxon>Burkholderiaceae</taxon>
        <taxon>Chitinasiproducens</taxon>
    </lineage>
</organism>